<accession>A0A813TDK3</accession>
<dbReference type="CDD" id="cd02846">
    <property type="entry name" value="PAZ_argonaute_like"/>
    <property type="match status" value="1"/>
</dbReference>
<dbReference type="InterPro" id="IPR036397">
    <property type="entry name" value="RNaseH_sf"/>
</dbReference>
<feature type="region of interest" description="Disordered" evidence="1">
    <location>
        <begin position="1"/>
        <end position="113"/>
    </location>
</feature>
<dbReference type="InterPro" id="IPR001810">
    <property type="entry name" value="F-box_dom"/>
</dbReference>
<comment type="caution">
    <text evidence="5">The sequence shown here is derived from an EMBL/GenBank/DDBJ whole genome shotgun (WGS) entry which is preliminary data.</text>
</comment>
<feature type="domain" description="PAZ" evidence="3">
    <location>
        <begin position="391"/>
        <end position="489"/>
    </location>
</feature>
<dbReference type="Pfam" id="PF02170">
    <property type="entry name" value="PAZ"/>
    <property type="match status" value="2"/>
</dbReference>
<dbReference type="Gene3D" id="2.170.260.10">
    <property type="entry name" value="paz domain"/>
    <property type="match status" value="2"/>
</dbReference>
<dbReference type="PROSITE" id="PS50822">
    <property type="entry name" value="PIWI"/>
    <property type="match status" value="2"/>
</dbReference>
<proteinExistence type="predicted"/>
<dbReference type="SUPFAM" id="SSF53098">
    <property type="entry name" value="Ribonuclease H-like"/>
    <property type="match status" value="2"/>
</dbReference>
<dbReference type="PANTHER" id="PTHR22891">
    <property type="entry name" value="EUKARYOTIC TRANSLATION INITIATION FACTOR 2C"/>
    <property type="match status" value="1"/>
</dbReference>
<dbReference type="Gene3D" id="3.40.50.2300">
    <property type="match status" value="2"/>
</dbReference>
<evidence type="ECO:0000259" key="3">
    <source>
        <dbReference type="PROSITE" id="PS50821"/>
    </source>
</evidence>
<sequence>MASAQQPKGRGRGRGTAQTIIAPPGPAIATDDLPNLPTAENTAPSPSSLADDTLSAPSQKSTTETTTTTDTGFASTSSNVNQPTTTSSTVPRGRGRGGDSKRNNPPPDPFWTVTDLTQQQFGTNDRPTKPDQLGTLGQQIDVATNYFPVLHFPQNGLVYKYHILIRNKKNLDIHRDRRRIFYHSWLLAFCRQHPQVNKNKIVFDNQSTIFSFDQPLPDITENTPAQIIDGPNRSNRQEPHQVIVQRVGTPVDLALIRNLNELFDPSSLTNERIEDLQEVKQVLSVALHEHCSSQASFVFTRSFFTPSTDGYGCEWDLGLGKAAWRGFYSCLVFSKGKHQLLMNLDVKHSVFMKKQPFLDFVCEVMVQSPSGKAKYSRQRDVRMADSRDVLQWLDVRNRSYRIDAEFLFKHCKHLRVRSQAADKPISYEIVKFGRPASEENFYWKQEKRDVTIEEYYNKQYNVELQHPSLPTLEMRNRSFLPMELVDVEPVRVKKVTDEQRATMCRVSTMKPIEYERTIKNIRADPKKQCFEADPFVAAWQMNLDVKMVTVPARVLPMPEVVYGDHHRVTSRDVRDVGTWEPRGARFHTPSAFPRVWAMINLSRIRGDDCKQFYIQLSGVARQQGMQCIGPELYEECVATTDSSYSIENVVYKIKEMMNKNPDCKFFMVILPSKSLSKQNKEAYRDLKKLCELDAGVGIVTQMIEEKNARKGTKKSPDAWDLAKLSNILLKINTKLDGINSILQVPPVIERFFTRGHRIMYVGADLSHPAPGATMQPSVVAVVASADDIPNRYFKEVYQQFRPPQTRGESREHIVSKAAWRGFYSCLVFSKGKHQLLMNLDVKHSVFMKKQPFLDFLREVMVQSPSGKAKYSRQRDVRMADSRDVLQWLDVRNRNYRNDAEFLLKHCKHLRVQSQNASKPHNYEILNFGLSACEQKFYWKATRIEVTIEEYYKEEYEIVLKYPSLPTLEMRNGSFLPMELVDVEPVRVKKVTDEQRATMCCVSTMKPIEYERTIKNIRADPKKQCFEADPFVAAWQMNVDVKMVTMRARVLPMPEVVYSGIYRVRSEATRKTGDWDVRGTTFYKPADFPQLWAMINLAEISEEICKEFYNDLKVVSQDRGIDCKPPEIYVEERINRFSTAKIITLLSDIIAKNDDCKFFLIILPDDKRLRTIVYNSIKKQCELERGFGVVSQMLCAVTVVGRHGRNPGKIDYSKFNNILLKINTKLNGINHVLEVPPVIERFFTRGHRIMYVGADLSHPAPGATMQPSVVAVVASADDIPNRYFKEVYQQFRPPQTRGESREHIVSLKQIMKSLISQYAKHRGFPPSAIVFYRDGISESEFDSVFDKELTSIREACVELSPAYRPYLTYIVVSKRHHTKLFPSKSDKNVPAGTVVDSPDITNSTKYDFYLCSHHGALGTSRPTHYYVLYDDNKLKPDEVQMLTYALCYTFARCTRSVSIPAPVKYADLLAIRATLYIKSDDQSDTESVSSEARLPVNQSTNVEGGLRSERISTLNSHVIIELNKFSVRLHNDHGRLVEYSTQLLVYPRHSKQFQTIIEIFMTNVISKFENLPNELLLDIFTYCRPRDLFISLFNLNQRLNTLINLQLLGVDLGNALPKYLLDIHYQSVLSNAREQIISLRLSDTYNRMKRFVTNDEDLGIDFETRKAILQRVRCLILWDPTMNSLYDTLQYVNNLESFHLTSIGRARHTPNYSDSLLKILFQMKTLKRLYLALHDSIIYDNSISINTSITHLVLNGCHMQHFGSLLRHLPNIQTLNIMCYNRPNLLPWAQENFDHTLYDGLSERIPHLTNLTLHVTHTPFFEIEILLHQLPKLIKFSFSSLLIEEYSNGANWERIITSSLPVLKKFSLFINETHVPMRILIDLEKMVQSFSSLFWHRWPVVIEYYNEGSSKRHVMLYTLPMQKDSVRTYLYGVQTYPTQNSDNTYDLVQNDEKKNDYKKVYELHFVLHPSPPANVLLPNRTYTNLKSLSFTSELTDSGSYDSDVILTDLQKLFSSSTLANIKRIYLYNQIYPINFFSKLLNILPNVQSVRISDTLLRIYTVAPRITSLTIDFTSTVVSNSADILRQMGTYLPNLRYLYLELKDAQNVYIFLAYCLRKLQHLLDIHLTFHETNACIDQQTFFSWFTDYKSLNALNSKVQVEFSGTNNRLHISL</sequence>
<dbReference type="Proteomes" id="UP000663852">
    <property type="component" value="Unassembled WGS sequence"/>
</dbReference>
<dbReference type="InterPro" id="IPR012337">
    <property type="entry name" value="RNaseH-like_sf"/>
</dbReference>
<reference evidence="5" key="1">
    <citation type="submission" date="2021-02" db="EMBL/GenBank/DDBJ databases">
        <authorList>
            <person name="Nowell W R."/>
        </authorList>
    </citation>
    <scope>NUCLEOTIDE SEQUENCE</scope>
</reference>
<feature type="domain" description="PAZ" evidence="3">
    <location>
        <begin position="886"/>
        <end position="984"/>
    </location>
</feature>
<feature type="compositionally biased region" description="Polar residues" evidence="1">
    <location>
        <begin position="38"/>
        <end position="50"/>
    </location>
</feature>
<organism evidence="5 6">
    <name type="scientific">Adineta ricciae</name>
    <name type="common">Rotifer</name>
    <dbReference type="NCBI Taxonomy" id="249248"/>
    <lineage>
        <taxon>Eukaryota</taxon>
        <taxon>Metazoa</taxon>
        <taxon>Spiralia</taxon>
        <taxon>Gnathifera</taxon>
        <taxon>Rotifera</taxon>
        <taxon>Eurotatoria</taxon>
        <taxon>Bdelloidea</taxon>
        <taxon>Adinetida</taxon>
        <taxon>Adinetidae</taxon>
        <taxon>Adineta</taxon>
    </lineage>
</organism>
<dbReference type="SUPFAM" id="SSF52047">
    <property type="entry name" value="RNI-like"/>
    <property type="match status" value="1"/>
</dbReference>
<dbReference type="InterPro" id="IPR014811">
    <property type="entry name" value="ArgoL1"/>
</dbReference>
<dbReference type="Gene3D" id="3.30.420.10">
    <property type="entry name" value="Ribonuclease H-like superfamily/Ribonuclease H"/>
    <property type="match status" value="2"/>
</dbReference>
<evidence type="ECO:0000256" key="1">
    <source>
        <dbReference type="SAM" id="MobiDB-lite"/>
    </source>
</evidence>
<evidence type="ECO:0000313" key="6">
    <source>
        <dbReference type="Proteomes" id="UP000663852"/>
    </source>
</evidence>
<dbReference type="SUPFAM" id="SSF101690">
    <property type="entry name" value="PAZ domain"/>
    <property type="match status" value="2"/>
</dbReference>
<evidence type="ECO:0000259" key="4">
    <source>
        <dbReference type="PROSITE" id="PS50822"/>
    </source>
</evidence>
<feature type="domain" description="Piwi" evidence="4">
    <location>
        <begin position="1157"/>
        <end position="1477"/>
    </location>
</feature>
<gene>
    <name evidence="5" type="ORF">EDS130_LOCUS5137</name>
</gene>
<dbReference type="EMBL" id="CAJNOJ010000014">
    <property type="protein sequence ID" value="CAF0806802.1"/>
    <property type="molecule type" value="Genomic_DNA"/>
</dbReference>
<dbReference type="SMART" id="SM00950">
    <property type="entry name" value="Piwi"/>
    <property type="match status" value="1"/>
</dbReference>
<dbReference type="OrthoDB" id="10042269at2759"/>
<dbReference type="PROSITE" id="PS50181">
    <property type="entry name" value="FBOX"/>
    <property type="match status" value="1"/>
</dbReference>
<protein>
    <submittedName>
        <fullName evidence="5">Uncharacterized protein</fullName>
    </submittedName>
</protein>
<dbReference type="GO" id="GO:0003723">
    <property type="term" value="F:RNA binding"/>
    <property type="evidence" value="ECO:0007669"/>
    <property type="project" value="InterPro"/>
</dbReference>
<dbReference type="SMART" id="SM01163">
    <property type="entry name" value="DUF1785"/>
    <property type="match status" value="2"/>
</dbReference>
<dbReference type="PROSITE" id="PS50821">
    <property type="entry name" value="PAZ"/>
    <property type="match status" value="2"/>
</dbReference>
<feature type="domain" description="F-box" evidence="2">
    <location>
        <begin position="1564"/>
        <end position="1611"/>
    </location>
</feature>
<dbReference type="InterPro" id="IPR003165">
    <property type="entry name" value="Piwi"/>
</dbReference>
<feature type="compositionally biased region" description="Polar residues" evidence="1">
    <location>
        <begin position="79"/>
        <end position="90"/>
    </location>
</feature>
<dbReference type="Pfam" id="PF08699">
    <property type="entry name" value="ArgoL1"/>
    <property type="match status" value="1"/>
</dbReference>
<dbReference type="Pfam" id="PF02171">
    <property type="entry name" value="Piwi"/>
    <property type="match status" value="2"/>
</dbReference>
<evidence type="ECO:0000259" key="2">
    <source>
        <dbReference type="PROSITE" id="PS50181"/>
    </source>
</evidence>
<name>A0A813TDK3_ADIRI</name>
<dbReference type="InterPro" id="IPR036085">
    <property type="entry name" value="PAZ_dom_sf"/>
</dbReference>
<feature type="domain" description="Piwi" evidence="4">
    <location>
        <begin position="665"/>
        <end position="786"/>
    </location>
</feature>
<dbReference type="InterPro" id="IPR003100">
    <property type="entry name" value="PAZ_dom"/>
</dbReference>
<feature type="compositionally biased region" description="Low complexity" evidence="1">
    <location>
        <begin position="58"/>
        <end position="78"/>
    </location>
</feature>
<evidence type="ECO:0000313" key="5">
    <source>
        <dbReference type="EMBL" id="CAF0806802.1"/>
    </source>
</evidence>